<evidence type="ECO:0000256" key="9">
    <source>
        <dbReference type="HAMAP-Rule" id="MF_00126"/>
    </source>
</evidence>
<sequence length="553" mass="63949">MSEERSLNFIEEIIENDLNSGKYETLITRFPPEPNGYLHIGHAKAICLNFGLTKKYGGYTNLRFDDTNPVTEKTEYVDSQQADIKWLGFQWKNELYTSDYFDTLYDFAVTLIEKGLAYVDHGSAEEIAELKGTPTEPGKDSPYRLRSIQENLDLFSQMKNGDFEDGACILRAKIDMASVNMLMRDPIIYRIKHAEHHRTGNKWCIYPMYDFAHGQSDSIETITHSICTLEYVAHRELYDWFIEKLEIFPSKQYEFARLNLSYTVMSKRKLLQLVNEGIVSGWDDPRMPTISGLRRRGYTPESIREFCERIGIAKRENLIELSLLEFCVREHLNKTATRVMAVLDPIKLVITNYPEGKDEILIGENNPEAEDKGGTREIPFSNELWIEREDFMEEPAKKWFRLAPGATVRLKHAYIVKCEDFKKDADGQVTEIYCTYIPESKSGEDTSGINVKGTIHWVSSKHAKSAEIRTYDRLFTVESPDSEEGDFKDYINAESMNVIEKAYIEPYLVNADKDSRYQFIRKGYYCVDKDATPDHLVFNRTVSLKDAWAKSNK</sequence>
<keyword evidence="4 9" id="KW-0547">Nucleotide-binding</keyword>
<evidence type="ECO:0000313" key="14">
    <source>
        <dbReference type="EMBL" id="TDQ09631.1"/>
    </source>
</evidence>
<comment type="subcellular location">
    <subcellularLocation>
        <location evidence="9">Cytoplasm</location>
    </subcellularLocation>
</comment>
<feature type="binding site" evidence="9">
    <location>
        <begin position="257"/>
        <end position="258"/>
    </location>
    <ligand>
        <name>ATP</name>
        <dbReference type="ChEBI" id="CHEBI:30616"/>
    </ligand>
</feature>
<dbReference type="FunFam" id="2.40.240.10:FF:000001">
    <property type="entry name" value="Glutamine--tRNA ligase"/>
    <property type="match status" value="1"/>
</dbReference>
<dbReference type="InterPro" id="IPR011035">
    <property type="entry name" value="Ribosomal_bL25/Gln-tRNA_synth"/>
</dbReference>
<dbReference type="Pfam" id="PF03950">
    <property type="entry name" value="tRNA-synt_1c_C"/>
    <property type="match status" value="1"/>
</dbReference>
<comment type="catalytic activity">
    <reaction evidence="8 9">
        <text>tRNA(Gln) + L-glutamine + ATP = L-glutaminyl-tRNA(Gln) + AMP + diphosphate</text>
        <dbReference type="Rhea" id="RHEA:20121"/>
        <dbReference type="Rhea" id="RHEA-COMP:9662"/>
        <dbReference type="Rhea" id="RHEA-COMP:9681"/>
        <dbReference type="ChEBI" id="CHEBI:30616"/>
        <dbReference type="ChEBI" id="CHEBI:33019"/>
        <dbReference type="ChEBI" id="CHEBI:58359"/>
        <dbReference type="ChEBI" id="CHEBI:78442"/>
        <dbReference type="ChEBI" id="CHEBI:78521"/>
        <dbReference type="ChEBI" id="CHEBI:456215"/>
        <dbReference type="EC" id="6.1.1.18"/>
    </reaction>
</comment>
<dbReference type="InterPro" id="IPR001412">
    <property type="entry name" value="aa-tRNA-synth_I_CS"/>
</dbReference>
<dbReference type="InterPro" id="IPR020058">
    <property type="entry name" value="Glu/Gln-tRNA-synth_Ib_cat-dom"/>
</dbReference>
<dbReference type="FunFam" id="3.90.800.10:FF:000001">
    <property type="entry name" value="Glutamine--tRNA ligase"/>
    <property type="match status" value="1"/>
</dbReference>
<proteinExistence type="inferred from homology"/>
<dbReference type="CDD" id="cd00807">
    <property type="entry name" value="GlnRS_core"/>
    <property type="match status" value="1"/>
</dbReference>
<evidence type="ECO:0000256" key="3">
    <source>
        <dbReference type="ARBA" id="ARBA00022598"/>
    </source>
</evidence>
<keyword evidence="15" id="KW-1185">Reference proteome</keyword>
<dbReference type="OrthoDB" id="9801560at2"/>
<feature type="domain" description="Glutamyl/glutaminyl-tRNA synthetase class Ib catalytic" evidence="11">
    <location>
        <begin position="27"/>
        <end position="333"/>
    </location>
</feature>
<keyword evidence="7 9" id="KW-0030">Aminoacyl-tRNA synthetase</keyword>
<dbReference type="FunFam" id="3.40.50.620:FF:000037">
    <property type="entry name" value="Glutamine--tRNA ligase cytoplasmic"/>
    <property type="match status" value="1"/>
</dbReference>
<dbReference type="PANTHER" id="PTHR43097:SF5">
    <property type="entry name" value="GLUTAMATE--TRNA LIGASE"/>
    <property type="match status" value="1"/>
</dbReference>
<feature type="binding site" evidence="9">
    <location>
        <begin position="33"/>
        <end position="35"/>
    </location>
    <ligand>
        <name>ATP</name>
        <dbReference type="ChEBI" id="CHEBI:30616"/>
    </ligand>
</feature>
<dbReference type="SUPFAM" id="SSF50715">
    <property type="entry name" value="Ribosomal protein L25-like"/>
    <property type="match status" value="1"/>
</dbReference>
<dbReference type="Pfam" id="PF20974">
    <property type="entry name" value="tRNA-synt_1c_C2"/>
    <property type="match status" value="1"/>
</dbReference>
<organism evidence="14 15">
    <name type="scientific">Pedobacter metabolipauper</name>
    <dbReference type="NCBI Taxonomy" id="425513"/>
    <lineage>
        <taxon>Bacteria</taxon>
        <taxon>Pseudomonadati</taxon>
        <taxon>Bacteroidota</taxon>
        <taxon>Sphingobacteriia</taxon>
        <taxon>Sphingobacteriales</taxon>
        <taxon>Sphingobacteriaceae</taxon>
        <taxon>Pedobacter</taxon>
    </lineage>
</organism>
<comment type="caution">
    <text evidence="14">The sequence shown here is derived from an EMBL/GenBank/DDBJ whole genome shotgun (WGS) entry which is preliminary data.</text>
</comment>
<dbReference type="Proteomes" id="UP000295620">
    <property type="component" value="Unassembled WGS sequence"/>
</dbReference>
<comment type="similarity">
    <text evidence="1 9 10">Belongs to the class-I aminoacyl-tRNA synthetase family.</text>
</comment>
<feature type="binding site" evidence="9">
    <location>
        <position position="228"/>
    </location>
    <ligand>
        <name>ATP</name>
        <dbReference type="ChEBI" id="CHEBI:30616"/>
    </ligand>
</feature>
<evidence type="ECO:0000256" key="10">
    <source>
        <dbReference type="RuleBase" id="RU363037"/>
    </source>
</evidence>
<gene>
    <name evidence="9" type="primary">glnS</name>
    <name evidence="14" type="ORF">ATK78_1787</name>
</gene>
<dbReference type="GO" id="GO:0005524">
    <property type="term" value="F:ATP binding"/>
    <property type="evidence" value="ECO:0007669"/>
    <property type="project" value="UniProtKB-UniRule"/>
</dbReference>
<feature type="domain" description="Glutamyl/glutaminyl-tRNA synthetase class Ib anti-codon binding" evidence="12">
    <location>
        <begin position="336"/>
        <end position="436"/>
    </location>
</feature>
<feature type="binding site" evidence="9">
    <location>
        <position position="209"/>
    </location>
    <ligand>
        <name>L-glutamine</name>
        <dbReference type="ChEBI" id="CHEBI:58359"/>
    </ligand>
</feature>
<dbReference type="Pfam" id="PF00749">
    <property type="entry name" value="tRNA-synt_1c"/>
    <property type="match status" value="1"/>
</dbReference>
<comment type="subunit">
    <text evidence="9">Monomer.</text>
</comment>
<evidence type="ECO:0000256" key="8">
    <source>
        <dbReference type="ARBA" id="ARBA00048270"/>
    </source>
</evidence>
<evidence type="ECO:0000259" key="12">
    <source>
        <dbReference type="Pfam" id="PF03950"/>
    </source>
</evidence>
<reference evidence="14 15" key="1">
    <citation type="submission" date="2019-03" db="EMBL/GenBank/DDBJ databases">
        <title>Genomic Encyclopedia of Archaeal and Bacterial Type Strains, Phase II (KMG-II): from individual species to whole genera.</title>
        <authorList>
            <person name="Goeker M."/>
        </authorList>
    </citation>
    <scope>NUCLEOTIDE SEQUENCE [LARGE SCALE GENOMIC DNA]</scope>
    <source>
        <strain evidence="14 15">DSM 19035</strain>
    </source>
</reference>
<feature type="short sequence motif" description="'HIGH' region" evidence="9">
    <location>
        <begin position="32"/>
        <end position="42"/>
    </location>
</feature>
<evidence type="ECO:0000256" key="4">
    <source>
        <dbReference type="ARBA" id="ARBA00022741"/>
    </source>
</evidence>
<dbReference type="InterPro" id="IPR049437">
    <property type="entry name" value="tRNA-synt_1c_C2"/>
</dbReference>
<evidence type="ECO:0000256" key="2">
    <source>
        <dbReference type="ARBA" id="ARBA00022490"/>
    </source>
</evidence>
<dbReference type="FunFam" id="1.10.1160.10:FF:000001">
    <property type="entry name" value="Glutamine--tRNA ligase"/>
    <property type="match status" value="1"/>
</dbReference>
<evidence type="ECO:0000256" key="1">
    <source>
        <dbReference type="ARBA" id="ARBA00005594"/>
    </source>
</evidence>
<dbReference type="InterPro" id="IPR020056">
    <property type="entry name" value="Rbsml_bL25/Gln-tRNA_synth_N"/>
</dbReference>
<dbReference type="NCBIfam" id="NF011291">
    <property type="entry name" value="PRK14703.1"/>
    <property type="match status" value="1"/>
</dbReference>
<dbReference type="InterPro" id="IPR022861">
    <property type="entry name" value="Gln_tRNA_ligase_bac"/>
</dbReference>
<dbReference type="GO" id="GO:0005829">
    <property type="term" value="C:cytosol"/>
    <property type="evidence" value="ECO:0007669"/>
    <property type="project" value="TreeGrafter"/>
</dbReference>
<feature type="binding site" evidence="9">
    <location>
        <begin position="265"/>
        <end position="267"/>
    </location>
    <ligand>
        <name>ATP</name>
        <dbReference type="ChEBI" id="CHEBI:30616"/>
    </ligand>
</feature>
<evidence type="ECO:0000256" key="5">
    <source>
        <dbReference type="ARBA" id="ARBA00022840"/>
    </source>
</evidence>
<dbReference type="Gene3D" id="1.10.1160.10">
    <property type="entry name" value="Glutamyl-trna Synthetase, Domain 2"/>
    <property type="match status" value="1"/>
</dbReference>
<dbReference type="RefSeq" id="WP_133575700.1">
    <property type="nucleotide sequence ID" value="NZ_SNYC01000004.1"/>
</dbReference>
<comment type="caution">
    <text evidence="9">Lacks conserved residue(s) required for the propagation of feature annotation.</text>
</comment>
<dbReference type="NCBIfam" id="TIGR00440">
    <property type="entry name" value="glnS"/>
    <property type="match status" value="1"/>
</dbReference>
<feature type="short sequence motif" description="'KMSKS' region" evidence="9">
    <location>
        <begin position="264"/>
        <end position="268"/>
    </location>
</feature>
<dbReference type="InterPro" id="IPR004514">
    <property type="entry name" value="Gln-tRNA-synth"/>
</dbReference>
<name>A0A4R6SW48_9SPHI</name>
<dbReference type="PANTHER" id="PTHR43097">
    <property type="entry name" value="GLUTAMINE-TRNA LIGASE"/>
    <property type="match status" value="1"/>
</dbReference>
<dbReference type="AlphaFoldDB" id="A0A4R6SW48"/>
<keyword evidence="6 9" id="KW-0648">Protein biosynthesis</keyword>
<dbReference type="Gene3D" id="3.90.800.10">
    <property type="entry name" value="Glutamyl-tRNA Synthetase, Domain 3"/>
    <property type="match status" value="1"/>
</dbReference>
<dbReference type="GO" id="GO:0006425">
    <property type="term" value="P:glutaminyl-tRNA aminoacylation"/>
    <property type="evidence" value="ECO:0007669"/>
    <property type="project" value="UniProtKB-UniRule"/>
</dbReference>
<evidence type="ECO:0000256" key="6">
    <source>
        <dbReference type="ARBA" id="ARBA00022917"/>
    </source>
</evidence>
<dbReference type="GO" id="GO:0004819">
    <property type="term" value="F:glutamine-tRNA ligase activity"/>
    <property type="evidence" value="ECO:0007669"/>
    <property type="project" value="UniProtKB-UniRule"/>
</dbReference>
<dbReference type="InterPro" id="IPR000924">
    <property type="entry name" value="Glu/Gln-tRNA-synth"/>
</dbReference>
<dbReference type="PRINTS" id="PR00987">
    <property type="entry name" value="TRNASYNTHGLU"/>
</dbReference>
<feature type="domain" description="tRNA synthetases class I (E and Q) anti-codon binding" evidence="13">
    <location>
        <begin position="454"/>
        <end position="528"/>
    </location>
</feature>
<dbReference type="EMBL" id="SNYC01000004">
    <property type="protein sequence ID" value="TDQ09631.1"/>
    <property type="molecule type" value="Genomic_DNA"/>
</dbReference>
<dbReference type="PROSITE" id="PS00178">
    <property type="entry name" value="AA_TRNA_LIGASE_I"/>
    <property type="match status" value="1"/>
</dbReference>
<evidence type="ECO:0000259" key="13">
    <source>
        <dbReference type="Pfam" id="PF20974"/>
    </source>
</evidence>
<dbReference type="GO" id="GO:0006424">
    <property type="term" value="P:glutamyl-tRNA aminoacylation"/>
    <property type="evidence" value="ECO:0007669"/>
    <property type="project" value="UniProtKB-UniRule"/>
</dbReference>
<keyword evidence="3 9" id="KW-0436">Ligase</keyword>
<dbReference type="Gene3D" id="3.40.50.620">
    <property type="entry name" value="HUPs"/>
    <property type="match status" value="1"/>
</dbReference>
<feature type="binding site" evidence="9">
    <location>
        <begin position="39"/>
        <end position="45"/>
    </location>
    <ligand>
        <name>ATP</name>
        <dbReference type="ChEBI" id="CHEBI:30616"/>
    </ligand>
</feature>
<dbReference type="InterPro" id="IPR020059">
    <property type="entry name" value="Glu/Gln-tRNA-synth_Ib_codon-bd"/>
</dbReference>
<keyword evidence="2 9" id="KW-0963">Cytoplasm</keyword>
<dbReference type="EC" id="6.1.1.18" evidence="9"/>
<dbReference type="Gene3D" id="2.40.240.10">
    <property type="entry name" value="Ribosomal Protein L25, Chain P"/>
    <property type="match status" value="2"/>
</dbReference>
<evidence type="ECO:0000259" key="11">
    <source>
        <dbReference type="Pfam" id="PF00749"/>
    </source>
</evidence>
<dbReference type="InterPro" id="IPR020061">
    <property type="entry name" value="Glu_tRNA_lig_a-bdl"/>
</dbReference>
<keyword evidence="5 9" id="KW-0067">ATP-binding</keyword>
<evidence type="ECO:0000256" key="7">
    <source>
        <dbReference type="ARBA" id="ARBA00023146"/>
    </source>
</evidence>
<dbReference type="SUPFAM" id="SSF52374">
    <property type="entry name" value="Nucleotidylyl transferase"/>
    <property type="match status" value="1"/>
</dbReference>
<accession>A0A4R6SW48</accession>
<protein>
    <recommendedName>
        <fullName evidence="9">Glutamine--tRNA ligase</fullName>
        <ecNumber evidence="9">6.1.1.18</ecNumber>
    </recommendedName>
    <alternativeName>
        <fullName evidence="9">Glutaminyl-tRNA synthetase</fullName>
        <shortName evidence="9">GlnRS</shortName>
    </alternativeName>
</protein>
<feature type="binding site" evidence="9">
    <location>
        <position position="65"/>
    </location>
    <ligand>
        <name>L-glutamine</name>
        <dbReference type="ChEBI" id="CHEBI:58359"/>
    </ligand>
</feature>
<evidence type="ECO:0000313" key="15">
    <source>
        <dbReference type="Proteomes" id="UP000295620"/>
    </source>
</evidence>
<dbReference type="HAMAP" id="MF_00126">
    <property type="entry name" value="Gln_tRNA_synth"/>
    <property type="match status" value="1"/>
</dbReference>
<dbReference type="InterPro" id="IPR014729">
    <property type="entry name" value="Rossmann-like_a/b/a_fold"/>
</dbReference>
<dbReference type="InterPro" id="IPR050132">
    <property type="entry name" value="Gln/Glu-tRNA_Ligase"/>
</dbReference>